<accession>A0A4V6KRJ8</accession>
<dbReference type="Proteomes" id="UP000308196">
    <property type="component" value="Chromosome"/>
</dbReference>
<feature type="transmembrane region" description="Helical" evidence="1">
    <location>
        <begin position="36"/>
        <end position="62"/>
    </location>
</feature>
<dbReference type="STRING" id="1123265.GCA_000686625_01988"/>
<reference evidence="2 3" key="1">
    <citation type="submission" date="2019-05" db="EMBL/GenBank/DDBJ databases">
        <authorList>
            <consortium name="Pathogen Informatics"/>
        </authorList>
    </citation>
    <scope>NUCLEOTIDE SEQUENCE [LARGE SCALE GENOMIC DNA]</scope>
    <source>
        <strain evidence="2 3">NCTC11429</strain>
    </source>
</reference>
<dbReference type="AlphaFoldDB" id="A0A4V6KRJ8"/>
<dbReference type="KEGG" id="stha:NCTC11429_02840"/>
<keyword evidence="1" id="KW-0472">Membrane</keyword>
<protein>
    <submittedName>
        <fullName evidence="2">Uncharacterized protein</fullName>
    </submittedName>
</protein>
<evidence type="ECO:0000256" key="1">
    <source>
        <dbReference type="SAM" id="Phobius"/>
    </source>
</evidence>
<sequence>MRKNTTLWIITKYSLILVTFYTVLDLISGEIKLSEIPWHIANLIIRLFVTVFICYILFYIAVKIFRLK</sequence>
<gene>
    <name evidence="2" type="ORF">NCTC11429_02840</name>
</gene>
<evidence type="ECO:0000313" key="3">
    <source>
        <dbReference type="Proteomes" id="UP000308196"/>
    </source>
</evidence>
<keyword evidence="1" id="KW-1133">Transmembrane helix</keyword>
<feature type="transmembrane region" description="Helical" evidence="1">
    <location>
        <begin position="7"/>
        <end position="24"/>
    </location>
</feature>
<organism evidence="2 3">
    <name type="scientific">Sphingobacterium thalpophilum</name>
    <dbReference type="NCBI Taxonomy" id="259"/>
    <lineage>
        <taxon>Bacteria</taxon>
        <taxon>Pseudomonadati</taxon>
        <taxon>Bacteroidota</taxon>
        <taxon>Sphingobacteriia</taxon>
        <taxon>Sphingobacteriales</taxon>
        <taxon>Sphingobacteriaceae</taxon>
        <taxon>Sphingobacterium</taxon>
    </lineage>
</organism>
<proteinExistence type="predicted"/>
<evidence type="ECO:0000313" key="2">
    <source>
        <dbReference type="EMBL" id="VTR43308.1"/>
    </source>
</evidence>
<dbReference type="EMBL" id="LR590484">
    <property type="protein sequence ID" value="VTR43308.1"/>
    <property type="molecule type" value="Genomic_DNA"/>
</dbReference>
<keyword evidence="1" id="KW-0812">Transmembrane</keyword>
<name>A0A4V6KRJ8_9SPHI</name>